<proteinExistence type="predicted"/>
<dbReference type="AlphaFoldDB" id="A0A2J7R832"/>
<evidence type="ECO:0000256" key="1">
    <source>
        <dbReference type="SAM" id="MobiDB-lite"/>
    </source>
</evidence>
<keyword evidence="3" id="KW-1185">Reference proteome</keyword>
<gene>
    <name evidence="2" type="ORF">B7P43_G08049</name>
</gene>
<sequence>MIGEGDCGAIGGMKIGRENQSTQRKPAPAPLCRPQIPLDQIQDRTRATAVGSQRLTA</sequence>
<feature type="compositionally biased region" description="Gly residues" evidence="1">
    <location>
        <begin position="1"/>
        <end position="14"/>
    </location>
</feature>
<evidence type="ECO:0000313" key="3">
    <source>
        <dbReference type="Proteomes" id="UP000235965"/>
    </source>
</evidence>
<organism evidence="2 3">
    <name type="scientific">Cryptotermes secundus</name>
    <dbReference type="NCBI Taxonomy" id="105785"/>
    <lineage>
        <taxon>Eukaryota</taxon>
        <taxon>Metazoa</taxon>
        <taxon>Ecdysozoa</taxon>
        <taxon>Arthropoda</taxon>
        <taxon>Hexapoda</taxon>
        <taxon>Insecta</taxon>
        <taxon>Pterygota</taxon>
        <taxon>Neoptera</taxon>
        <taxon>Polyneoptera</taxon>
        <taxon>Dictyoptera</taxon>
        <taxon>Blattodea</taxon>
        <taxon>Blattoidea</taxon>
        <taxon>Termitoidae</taxon>
        <taxon>Kalotermitidae</taxon>
        <taxon>Cryptotermitinae</taxon>
        <taxon>Cryptotermes</taxon>
    </lineage>
</organism>
<accession>A0A2J7R832</accession>
<dbReference type="EMBL" id="NEVH01006723">
    <property type="protein sequence ID" value="PNF36985.1"/>
    <property type="molecule type" value="Genomic_DNA"/>
</dbReference>
<dbReference type="InParanoid" id="A0A2J7R832"/>
<comment type="caution">
    <text evidence="2">The sequence shown here is derived from an EMBL/GenBank/DDBJ whole genome shotgun (WGS) entry which is preliminary data.</text>
</comment>
<feature type="region of interest" description="Disordered" evidence="1">
    <location>
        <begin position="1"/>
        <end position="57"/>
    </location>
</feature>
<evidence type="ECO:0000313" key="2">
    <source>
        <dbReference type="EMBL" id="PNF36985.1"/>
    </source>
</evidence>
<reference evidence="2 3" key="1">
    <citation type="submission" date="2017-12" db="EMBL/GenBank/DDBJ databases">
        <title>Hemimetabolous genomes reveal molecular basis of termite eusociality.</title>
        <authorList>
            <person name="Harrison M.C."/>
            <person name="Jongepier E."/>
            <person name="Robertson H.M."/>
            <person name="Arning N."/>
            <person name="Bitard-Feildel T."/>
            <person name="Chao H."/>
            <person name="Childers C.P."/>
            <person name="Dinh H."/>
            <person name="Doddapaneni H."/>
            <person name="Dugan S."/>
            <person name="Gowin J."/>
            <person name="Greiner C."/>
            <person name="Han Y."/>
            <person name="Hu H."/>
            <person name="Hughes D.S.T."/>
            <person name="Huylmans A.-K."/>
            <person name="Kemena C."/>
            <person name="Kremer L.P.M."/>
            <person name="Lee S.L."/>
            <person name="Lopez-Ezquerra A."/>
            <person name="Mallet L."/>
            <person name="Monroy-Kuhn J.M."/>
            <person name="Moser A."/>
            <person name="Murali S.C."/>
            <person name="Muzny D.M."/>
            <person name="Otani S."/>
            <person name="Piulachs M.-D."/>
            <person name="Poelchau M."/>
            <person name="Qu J."/>
            <person name="Schaub F."/>
            <person name="Wada-Katsumata A."/>
            <person name="Worley K.C."/>
            <person name="Xie Q."/>
            <person name="Ylla G."/>
            <person name="Poulsen M."/>
            <person name="Gibbs R.A."/>
            <person name="Schal C."/>
            <person name="Richards S."/>
            <person name="Belles X."/>
            <person name="Korb J."/>
            <person name="Bornberg-Bauer E."/>
        </authorList>
    </citation>
    <scope>NUCLEOTIDE SEQUENCE [LARGE SCALE GENOMIC DNA]</scope>
    <source>
        <tissue evidence="2">Whole body</tissue>
    </source>
</reference>
<protein>
    <submittedName>
        <fullName evidence="2">Uncharacterized protein</fullName>
    </submittedName>
</protein>
<dbReference type="Proteomes" id="UP000235965">
    <property type="component" value="Unassembled WGS sequence"/>
</dbReference>
<name>A0A2J7R832_9NEOP</name>